<feature type="transmembrane region" description="Helical" evidence="9">
    <location>
        <begin position="12"/>
        <end position="33"/>
    </location>
</feature>
<keyword evidence="6 9" id="KW-0812">Transmembrane</keyword>
<organism evidence="10 11">
    <name type="scientific">Candidatus Muproteobacteria bacterium RBG_16_60_9</name>
    <dbReference type="NCBI Taxonomy" id="1817755"/>
    <lineage>
        <taxon>Bacteria</taxon>
        <taxon>Pseudomonadati</taxon>
        <taxon>Pseudomonadota</taxon>
        <taxon>Candidatus Muproteobacteria</taxon>
    </lineage>
</organism>
<dbReference type="Pfam" id="PF03739">
    <property type="entry name" value="LptF_LptG"/>
    <property type="match status" value="1"/>
</dbReference>
<protein>
    <recommendedName>
        <fullName evidence="2">Lipopolysaccharide export system permease protein LptF</fullName>
    </recommendedName>
</protein>
<evidence type="ECO:0000313" key="10">
    <source>
        <dbReference type="EMBL" id="OGI61465.1"/>
    </source>
</evidence>
<evidence type="ECO:0000256" key="2">
    <source>
        <dbReference type="ARBA" id="ARBA00014213"/>
    </source>
</evidence>
<evidence type="ECO:0000256" key="4">
    <source>
        <dbReference type="ARBA" id="ARBA00022475"/>
    </source>
</evidence>
<feature type="transmembrane region" description="Helical" evidence="9">
    <location>
        <begin position="327"/>
        <end position="346"/>
    </location>
</feature>
<evidence type="ECO:0000256" key="5">
    <source>
        <dbReference type="ARBA" id="ARBA00022519"/>
    </source>
</evidence>
<dbReference type="GO" id="GO:0055085">
    <property type="term" value="P:transmembrane transport"/>
    <property type="evidence" value="ECO:0007669"/>
    <property type="project" value="InterPro"/>
</dbReference>
<evidence type="ECO:0000256" key="7">
    <source>
        <dbReference type="ARBA" id="ARBA00022989"/>
    </source>
</evidence>
<feature type="transmembrane region" description="Helical" evidence="9">
    <location>
        <begin position="101"/>
        <end position="120"/>
    </location>
</feature>
<dbReference type="PANTHER" id="PTHR33529">
    <property type="entry name" value="SLR0882 PROTEIN-RELATED"/>
    <property type="match status" value="1"/>
</dbReference>
<name>A0A1F6UVN2_9PROT</name>
<dbReference type="NCBIfam" id="TIGR04407">
    <property type="entry name" value="LptF_YjgP"/>
    <property type="match status" value="1"/>
</dbReference>
<evidence type="ECO:0000256" key="6">
    <source>
        <dbReference type="ARBA" id="ARBA00022692"/>
    </source>
</evidence>
<dbReference type="GO" id="GO:0043190">
    <property type="term" value="C:ATP-binding cassette (ABC) transporter complex"/>
    <property type="evidence" value="ECO:0007669"/>
    <property type="project" value="InterPro"/>
</dbReference>
<dbReference type="InterPro" id="IPR005495">
    <property type="entry name" value="LptG/LptF_permease"/>
</dbReference>
<evidence type="ECO:0000256" key="1">
    <source>
        <dbReference type="ARBA" id="ARBA00004429"/>
    </source>
</evidence>
<sequence length="364" mass="39968">MIIYRTFYREAIQASTGIIAALLVVLLLFGLTATLGRTVRGDYAQSVILQLIGWQTLRRVDLLLPLGFYLGVLLTFSRWYRDSEMAVLAACGVGLGQLLRPVMILAALVGVLVTGAAFVLTPYTARAIEAVKAEGSQRPELAGIVPGAFTESAGGGRILYAERVDEDGAMERVFLSNASGGRPRVILAQAGRSVVDEKTGRRRVVLQDGWAYEGVPGNADYRVAHFERYSVWLDHKPVVVPPETIQGLSTTALLATPGIDAVAEWHWRLAKPVHVFILVLFAVVLAHTDARRGRLANLFGAILVYFIYSNLLGLGQTLLKKGQVPSALGLWWIHGLMLVLALYLFYRRANNRPLLPPLRTVWGR</sequence>
<keyword evidence="3" id="KW-0813">Transport</keyword>
<dbReference type="InterPro" id="IPR030922">
    <property type="entry name" value="LptF"/>
</dbReference>
<feature type="transmembrane region" description="Helical" evidence="9">
    <location>
        <begin position="295"/>
        <end position="315"/>
    </location>
</feature>
<dbReference type="AlphaFoldDB" id="A0A1F6UVN2"/>
<dbReference type="EMBL" id="MFSP01000196">
    <property type="protein sequence ID" value="OGI61465.1"/>
    <property type="molecule type" value="Genomic_DNA"/>
</dbReference>
<evidence type="ECO:0000313" key="11">
    <source>
        <dbReference type="Proteomes" id="UP000179076"/>
    </source>
</evidence>
<keyword evidence="8 9" id="KW-0472">Membrane</keyword>
<evidence type="ECO:0000256" key="9">
    <source>
        <dbReference type="SAM" id="Phobius"/>
    </source>
</evidence>
<evidence type="ECO:0000256" key="8">
    <source>
        <dbReference type="ARBA" id="ARBA00023136"/>
    </source>
</evidence>
<keyword evidence="5" id="KW-0997">Cell inner membrane</keyword>
<evidence type="ECO:0000256" key="3">
    <source>
        <dbReference type="ARBA" id="ARBA00022448"/>
    </source>
</evidence>
<accession>A0A1F6UVN2</accession>
<reference evidence="10 11" key="1">
    <citation type="journal article" date="2016" name="Nat. Commun.">
        <title>Thousands of microbial genomes shed light on interconnected biogeochemical processes in an aquifer system.</title>
        <authorList>
            <person name="Anantharaman K."/>
            <person name="Brown C.T."/>
            <person name="Hug L.A."/>
            <person name="Sharon I."/>
            <person name="Castelle C.J."/>
            <person name="Probst A.J."/>
            <person name="Thomas B.C."/>
            <person name="Singh A."/>
            <person name="Wilkins M.J."/>
            <person name="Karaoz U."/>
            <person name="Brodie E.L."/>
            <person name="Williams K.H."/>
            <person name="Hubbard S.S."/>
            <person name="Banfield J.F."/>
        </authorList>
    </citation>
    <scope>NUCLEOTIDE SEQUENCE [LARGE SCALE GENOMIC DNA]</scope>
</reference>
<gene>
    <name evidence="10" type="ORF">A2W18_07030</name>
</gene>
<comment type="caution">
    <text evidence="10">The sequence shown here is derived from an EMBL/GenBank/DDBJ whole genome shotgun (WGS) entry which is preliminary data.</text>
</comment>
<comment type="subcellular location">
    <subcellularLocation>
        <location evidence="1">Cell inner membrane</location>
        <topology evidence="1">Multi-pass membrane protein</topology>
    </subcellularLocation>
</comment>
<dbReference type="GO" id="GO:0015920">
    <property type="term" value="P:lipopolysaccharide transport"/>
    <property type="evidence" value="ECO:0007669"/>
    <property type="project" value="TreeGrafter"/>
</dbReference>
<feature type="transmembrane region" description="Helical" evidence="9">
    <location>
        <begin position="62"/>
        <end position="80"/>
    </location>
</feature>
<dbReference type="Proteomes" id="UP000179076">
    <property type="component" value="Unassembled WGS sequence"/>
</dbReference>
<keyword evidence="7 9" id="KW-1133">Transmembrane helix</keyword>
<proteinExistence type="predicted"/>
<dbReference type="PANTHER" id="PTHR33529:SF7">
    <property type="entry name" value="LIPOPOLYSACCHARIDE EXPORT SYSTEM PERMEASE PROTEIN LPTF"/>
    <property type="match status" value="1"/>
</dbReference>
<keyword evidence="4" id="KW-1003">Cell membrane</keyword>